<proteinExistence type="predicted"/>
<name>A0A382D901_9ZZZZ</name>
<reference evidence="1" key="1">
    <citation type="submission" date="2018-05" db="EMBL/GenBank/DDBJ databases">
        <authorList>
            <person name="Lanie J.A."/>
            <person name="Ng W.-L."/>
            <person name="Kazmierczak K.M."/>
            <person name="Andrzejewski T.M."/>
            <person name="Davidsen T.M."/>
            <person name="Wayne K.J."/>
            <person name="Tettelin H."/>
            <person name="Glass J.I."/>
            <person name="Rusch D."/>
            <person name="Podicherti R."/>
            <person name="Tsui H.-C.T."/>
            <person name="Winkler M.E."/>
        </authorList>
    </citation>
    <scope>NUCLEOTIDE SEQUENCE</scope>
</reference>
<sequence>MESVAACFVTKRYVVGHKAMYKAYSDDRGNSYQERV</sequence>
<accession>A0A382D901</accession>
<evidence type="ECO:0000313" key="1">
    <source>
        <dbReference type="EMBL" id="SVB34966.1"/>
    </source>
</evidence>
<dbReference type="AlphaFoldDB" id="A0A382D901"/>
<gene>
    <name evidence="1" type="ORF">METZ01_LOCUS187820</name>
</gene>
<dbReference type="EMBL" id="UINC01038242">
    <property type="protein sequence ID" value="SVB34966.1"/>
    <property type="molecule type" value="Genomic_DNA"/>
</dbReference>
<protein>
    <submittedName>
        <fullName evidence="1">Uncharacterized protein</fullName>
    </submittedName>
</protein>
<organism evidence="1">
    <name type="scientific">marine metagenome</name>
    <dbReference type="NCBI Taxonomy" id="408172"/>
    <lineage>
        <taxon>unclassified sequences</taxon>
        <taxon>metagenomes</taxon>
        <taxon>ecological metagenomes</taxon>
    </lineage>
</organism>